<protein>
    <submittedName>
        <fullName evidence="8">S8 family peptidase</fullName>
    </submittedName>
</protein>
<keyword evidence="4 5" id="KW-0720">Serine protease</keyword>
<keyword evidence="9" id="KW-1185">Reference proteome</keyword>
<dbReference type="PROSITE" id="PS00138">
    <property type="entry name" value="SUBTILASE_SER"/>
    <property type="match status" value="1"/>
</dbReference>
<evidence type="ECO:0000256" key="4">
    <source>
        <dbReference type="ARBA" id="ARBA00022825"/>
    </source>
</evidence>
<dbReference type="InterPro" id="IPR050131">
    <property type="entry name" value="Peptidase_S8_subtilisin-like"/>
</dbReference>
<dbReference type="InterPro" id="IPR000209">
    <property type="entry name" value="Peptidase_S8/S53_dom"/>
</dbReference>
<evidence type="ECO:0000256" key="6">
    <source>
        <dbReference type="SAM" id="MobiDB-lite"/>
    </source>
</evidence>
<dbReference type="Gene3D" id="3.40.50.200">
    <property type="entry name" value="Peptidase S8/S53 domain"/>
    <property type="match status" value="1"/>
</dbReference>
<dbReference type="OrthoDB" id="3496386at2"/>
<evidence type="ECO:0000313" key="8">
    <source>
        <dbReference type="EMBL" id="TMR34747.1"/>
    </source>
</evidence>
<feature type="active site" description="Charge relay system" evidence="5">
    <location>
        <position position="192"/>
    </location>
</feature>
<evidence type="ECO:0000259" key="7">
    <source>
        <dbReference type="Pfam" id="PF00082"/>
    </source>
</evidence>
<evidence type="ECO:0000256" key="1">
    <source>
        <dbReference type="ARBA" id="ARBA00011073"/>
    </source>
</evidence>
<evidence type="ECO:0000256" key="3">
    <source>
        <dbReference type="ARBA" id="ARBA00022801"/>
    </source>
</evidence>
<dbReference type="AlphaFoldDB" id="A0A5S4GPE8"/>
<dbReference type="PANTHER" id="PTHR43806:SF11">
    <property type="entry name" value="CEREVISIN-RELATED"/>
    <property type="match status" value="1"/>
</dbReference>
<keyword evidence="2 5" id="KW-0645">Protease</keyword>
<gene>
    <name evidence="8" type="ORF">ETD85_15835</name>
</gene>
<dbReference type="EMBL" id="VCKX01000041">
    <property type="protein sequence ID" value="TMR34747.1"/>
    <property type="molecule type" value="Genomic_DNA"/>
</dbReference>
<proteinExistence type="inferred from homology"/>
<evidence type="ECO:0000313" key="9">
    <source>
        <dbReference type="Proteomes" id="UP000306628"/>
    </source>
</evidence>
<dbReference type="PANTHER" id="PTHR43806">
    <property type="entry name" value="PEPTIDASE S8"/>
    <property type="match status" value="1"/>
</dbReference>
<dbReference type="InterPro" id="IPR023828">
    <property type="entry name" value="Peptidase_S8_Ser-AS"/>
</dbReference>
<dbReference type="PROSITE" id="PS51892">
    <property type="entry name" value="SUBTILASE"/>
    <property type="match status" value="1"/>
</dbReference>
<feature type="region of interest" description="Disordered" evidence="6">
    <location>
        <begin position="323"/>
        <end position="350"/>
    </location>
</feature>
<sequence>MRVLIQLRPAADVVASVIDPDVRTTVADIIGDLRGVLLDDAFEPVPVPRPVTADGDPLSLHQRVGFSLTPEDASVLVRGEISDGEFATRAALLPASVREVVGVYVDPVIEPNATCGGDGPVGDWQEVRRLLHASDLWARGNDGSGVALAVVDSGINAAHIKARLGQAVTVDAARSWSPSGVPRTPGRYPVDHGTMCAFDALLAAPKATLLDIPVLLSRSSGISGLLSDAIAAYSHLTNVLKAMPAASRSLVVTNSWGLFSPQGDFPPGHPSNYSDNPAHPFNVIVGSLEDAGADILFAAGNCGRECPDRRCGFRDRPINGANSHPSVASVGGVDTRGERVGYSSQGPGRLSDRKPDFCAYTHFAGSGAVGAADTGTSAACPVAAGVVAALRARRSAAQLSPAQLRTLINRTADDRSTVGFDYDYGYGVIDPAAVLAALERQTGTRAA</sequence>
<accession>A0A5S4GPE8</accession>
<dbReference type="GO" id="GO:0004252">
    <property type="term" value="F:serine-type endopeptidase activity"/>
    <property type="evidence" value="ECO:0007669"/>
    <property type="project" value="UniProtKB-UniRule"/>
</dbReference>
<dbReference type="GO" id="GO:0006508">
    <property type="term" value="P:proteolysis"/>
    <property type="evidence" value="ECO:0007669"/>
    <property type="project" value="UniProtKB-KW"/>
</dbReference>
<feature type="domain" description="Peptidase S8/S53" evidence="7">
    <location>
        <begin position="143"/>
        <end position="427"/>
    </location>
</feature>
<dbReference type="Pfam" id="PF00082">
    <property type="entry name" value="Peptidase_S8"/>
    <property type="match status" value="1"/>
</dbReference>
<keyword evidence="3 5" id="KW-0378">Hydrolase</keyword>
<comment type="similarity">
    <text evidence="1 5">Belongs to the peptidase S8 family.</text>
</comment>
<dbReference type="RefSeq" id="WP_138690468.1">
    <property type="nucleotide sequence ID" value="NZ_JBHSAZ010000006.1"/>
</dbReference>
<dbReference type="InterPro" id="IPR015500">
    <property type="entry name" value="Peptidase_S8_subtilisin-rel"/>
</dbReference>
<dbReference type="SUPFAM" id="SSF52743">
    <property type="entry name" value="Subtilisin-like"/>
    <property type="match status" value="1"/>
</dbReference>
<dbReference type="Proteomes" id="UP000306628">
    <property type="component" value="Unassembled WGS sequence"/>
</dbReference>
<evidence type="ECO:0000256" key="5">
    <source>
        <dbReference type="PROSITE-ProRule" id="PRU01240"/>
    </source>
</evidence>
<dbReference type="InterPro" id="IPR036852">
    <property type="entry name" value="Peptidase_S8/S53_dom_sf"/>
</dbReference>
<evidence type="ECO:0000256" key="2">
    <source>
        <dbReference type="ARBA" id="ARBA00022670"/>
    </source>
</evidence>
<comment type="caution">
    <text evidence="8">The sequence shown here is derived from an EMBL/GenBank/DDBJ whole genome shotgun (WGS) entry which is preliminary data.</text>
</comment>
<dbReference type="PRINTS" id="PR00723">
    <property type="entry name" value="SUBTILISIN"/>
</dbReference>
<organism evidence="8 9">
    <name type="scientific">Nonomuraea zeae</name>
    <dbReference type="NCBI Taxonomy" id="1642303"/>
    <lineage>
        <taxon>Bacteria</taxon>
        <taxon>Bacillati</taxon>
        <taxon>Actinomycetota</taxon>
        <taxon>Actinomycetes</taxon>
        <taxon>Streptosporangiales</taxon>
        <taxon>Streptosporangiaceae</taxon>
        <taxon>Nonomuraea</taxon>
    </lineage>
</organism>
<name>A0A5S4GPE8_9ACTN</name>
<feature type="active site" description="Charge relay system" evidence="5">
    <location>
        <position position="377"/>
    </location>
</feature>
<dbReference type="GO" id="GO:0005615">
    <property type="term" value="C:extracellular space"/>
    <property type="evidence" value="ECO:0007669"/>
    <property type="project" value="TreeGrafter"/>
</dbReference>
<feature type="active site" description="Charge relay system" evidence="5">
    <location>
        <position position="152"/>
    </location>
</feature>
<reference evidence="8 9" key="1">
    <citation type="submission" date="2019-05" db="EMBL/GenBank/DDBJ databases">
        <title>Draft genome sequence of Nonomuraea zeae DSM 100528.</title>
        <authorList>
            <person name="Saricaoglu S."/>
            <person name="Isik K."/>
        </authorList>
    </citation>
    <scope>NUCLEOTIDE SEQUENCE [LARGE SCALE GENOMIC DNA]</scope>
    <source>
        <strain evidence="8 9">DSM 100528</strain>
    </source>
</reference>